<proteinExistence type="predicted"/>
<feature type="domain" description="Helix-turn-helix" evidence="1">
    <location>
        <begin position="123"/>
        <end position="181"/>
    </location>
</feature>
<dbReference type="Pfam" id="PF26215">
    <property type="entry name" value="HTH_animal"/>
    <property type="match status" value="1"/>
</dbReference>
<dbReference type="PANTHER" id="PTHR21301">
    <property type="entry name" value="REVERSE TRANSCRIPTASE"/>
    <property type="match status" value="1"/>
</dbReference>
<sequence length="369" mass="42707">MGTKMAPPYACLVVGYLEEVKLFPKVLPIFFNKIECENIQNNFKRNMDDGFVALLKSIKVNLLLKCLNSLHPDIKYTDEQSKISYTNTTQYQFLNFLDISVILHDNNIIETYIFYKPTNSNDYLNYKSHHPKHTKENIPFTLAKRIICFVSNRIIMEIRLQQLKIFLVRCNYPVKIINNGIFKTRLQGPAPQKREKNKIIPFVTTNFANNNFENLLTTLNGILKLSVLDNKLKSIFENTSIVLSQRQPKNILRHISTSSFNKKPVFNNDECKVLKCISKRCKLFSMYFQFVNHFTTSSGKVWYIKTSISCNSKNTIYFLSCNGCDGKTTYIGKTNNIRLGTYLHIYTCRTGFGSDKFDLNKSSACFQLP</sequence>
<keyword evidence="2" id="KW-1185">Reference proteome</keyword>
<reference evidence="3" key="1">
    <citation type="submission" date="2025-08" db="UniProtKB">
        <authorList>
            <consortium name="RefSeq"/>
        </authorList>
    </citation>
    <scope>IDENTIFICATION</scope>
</reference>
<dbReference type="InterPro" id="IPR058912">
    <property type="entry name" value="HTH_animal"/>
</dbReference>
<accession>A0ABM4CEF0</accession>
<gene>
    <name evidence="3" type="primary">LOC136083998</name>
</gene>
<dbReference type="GeneID" id="136083998"/>
<dbReference type="PANTHER" id="PTHR21301:SF10">
    <property type="entry name" value="REVERSE TRANSCRIPTASE DOMAIN-CONTAINING PROTEIN"/>
    <property type="match status" value="1"/>
</dbReference>
<name>A0ABM4CEF0_HYDVU</name>
<organism evidence="2 3">
    <name type="scientific">Hydra vulgaris</name>
    <name type="common">Hydra</name>
    <name type="synonym">Hydra attenuata</name>
    <dbReference type="NCBI Taxonomy" id="6087"/>
    <lineage>
        <taxon>Eukaryota</taxon>
        <taxon>Metazoa</taxon>
        <taxon>Cnidaria</taxon>
        <taxon>Hydrozoa</taxon>
        <taxon>Hydroidolina</taxon>
        <taxon>Anthoathecata</taxon>
        <taxon>Aplanulata</taxon>
        <taxon>Hydridae</taxon>
        <taxon>Hydra</taxon>
    </lineage>
</organism>
<evidence type="ECO:0000313" key="3">
    <source>
        <dbReference type="RefSeq" id="XP_065660058.1"/>
    </source>
</evidence>
<evidence type="ECO:0000259" key="1">
    <source>
        <dbReference type="Pfam" id="PF26215"/>
    </source>
</evidence>
<dbReference type="RefSeq" id="XP_065660058.1">
    <property type="nucleotide sequence ID" value="XM_065803986.1"/>
</dbReference>
<dbReference type="Proteomes" id="UP001652625">
    <property type="component" value="Chromosome 08"/>
</dbReference>
<evidence type="ECO:0000313" key="2">
    <source>
        <dbReference type="Proteomes" id="UP001652625"/>
    </source>
</evidence>
<protein>
    <submittedName>
        <fullName evidence="3">Uncharacterized protein LOC136083998</fullName>
    </submittedName>
</protein>